<protein>
    <submittedName>
        <fullName evidence="2">Uncharacterized protein</fullName>
    </submittedName>
</protein>
<accession>A0A8S5N740</accession>
<keyword evidence="1" id="KW-0812">Transmembrane</keyword>
<keyword evidence="1" id="KW-0472">Membrane</keyword>
<name>A0A8S5N740_9CAUD</name>
<organism evidence="2">
    <name type="scientific">Siphoviridae sp. ctHGG8</name>
    <dbReference type="NCBI Taxonomy" id="2826230"/>
    <lineage>
        <taxon>Viruses</taxon>
        <taxon>Duplodnaviria</taxon>
        <taxon>Heunggongvirae</taxon>
        <taxon>Uroviricota</taxon>
        <taxon>Caudoviricetes</taxon>
    </lineage>
</organism>
<evidence type="ECO:0000313" key="2">
    <source>
        <dbReference type="EMBL" id="DAD89907.1"/>
    </source>
</evidence>
<reference evidence="2" key="1">
    <citation type="journal article" date="2021" name="Proc. Natl. Acad. Sci. U.S.A.">
        <title>A Catalog of Tens of Thousands of Viruses from Human Metagenomes Reveals Hidden Associations with Chronic Diseases.</title>
        <authorList>
            <person name="Tisza M.J."/>
            <person name="Buck C.B."/>
        </authorList>
    </citation>
    <scope>NUCLEOTIDE SEQUENCE</scope>
    <source>
        <strain evidence="2">CtHGG8</strain>
    </source>
</reference>
<sequence>MLEQYAYFVKSRYAIYILIISNWYICVNM</sequence>
<evidence type="ECO:0000256" key="1">
    <source>
        <dbReference type="SAM" id="Phobius"/>
    </source>
</evidence>
<dbReference type="EMBL" id="BK015071">
    <property type="protein sequence ID" value="DAD89907.1"/>
    <property type="molecule type" value="Genomic_DNA"/>
</dbReference>
<feature type="transmembrane region" description="Helical" evidence="1">
    <location>
        <begin position="6"/>
        <end position="25"/>
    </location>
</feature>
<proteinExistence type="predicted"/>
<keyword evidence="1" id="KW-1133">Transmembrane helix</keyword>